<evidence type="ECO:0000313" key="3">
    <source>
        <dbReference type="Proteomes" id="UP000617402"/>
    </source>
</evidence>
<proteinExistence type="predicted"/>
<organism evidence="2 3">
    <name type="scientific">Heliobacterium chlorum</name>
    <dbReference type="NCBI Taxonomy" id="2698"/>
    <lineage>
        <taxon>Bacteria</taxon>
        <taxon>Bacillati</taxon>
        <taxon>Bacillota</taxon>
        <taxon>Clostridia</taxon>
        <taxon>Eubacteriales</taxon>
        <taxon>Heliobacteriaceae</taxon>
        <taxon>Heliobacterium</taxon>
    </lineage>
</organism>
<sequence length="190" mass="20155">MFKKVLIGVVASAILALTGCGGGSNQAPASSNQQQSTATNVPAPEPTPSSSQSSPTIEAETAEYLLKITPIFADIEKNNTNFENLRQQAANGTLSGKDFAQKIRDEILPSYAKSSEQLSGINPPSSMREAQDTMIKMITKNNQGMNEFIAALENNDLSRVTVANGYFAEASALDQQVATIFQNAAPTPGK</sequence>
<reference evidence="2 3" key="1">
    <citation type="submission" date="2020-07" db="EMBL/GenBank/DDBJ databases">
        <title>Draft whole-genome sequence of Heliobacterium chlorum DSM 3682, type strain.</title>
        <authorList>
            <person name="Kyndt J.A."/>
            <person name="Meyer T.E."/>
            <person name="Imhoff J.F."/>
        </authorList>
    </citation>
    <scope>NUCLEOTIDE SEQUENCE [LARGE SCALE GENOMIC DNA]</scope>
    <source>
        <strain evidence="2 3">DSM 3682</strain>
    </source>
</reference>
<dbReference type="RefSeq" id="WP_188040839.1">
    <property type="nucleotide sequence ID" value="NZ_JACVHF010000013.1"/>
</dbReference>
<accession>A0ABR7T5T1</accession>
<keyword evidence="3" id="KW-1185">Reference proteome</keyword>
<name>A0ABR7T5T1_HELCL</name>
<feature type="region of interest" description="Disordered" evidence="1">
    <location>
        <begin position="22"/>
        <end position="57"/>
    </location>
</feature>
<comment type="caution">
    <text evidence="2">The sequence shown here is derived from an EMBL/GenBank/DDBJ whole genome shotgun (WGS) entry which is preliminary data.</text>
</comment>
<dbReference type="EMBL" id="JACVHF010000013">
    <property type="protein sequence ID" value="MBC9785378.1"/>
    <property type="molecule type" value="Genomic_DNA"/>
</dbReference>
<evidence type="ECO:0000256" key="1">
    <source>
        <dbReference type="SAM" id="MobiDB-lite"/>
    </source>
</evidence>
<dbReference type="Proteomes" id="UP000617402">
    <property type="component" value="Unassembled WGS sequence"/>
</dbReference>
<protein>
    <recommendedName>
        <fullName evidence="4">Lipoprotein</fullName>
    </recommendedName>
</protein>
<gene>
    <name evidence="2" type="ORF">H1S01_12755</name>
</gene>
<evidence type="ECO:0008006" key="4">
    <source>
        <dbReference type="Google" id="ProtNLM"/>
    </source>
</evidence>
<dbReference type="PROSITE" id="PS51257">
    <property type="entry name" value="PROKAR_LIPOPROTEIN"/>
    <property type="match status" value="1"/>
</dbReference>
<evidence type="ECO:0000313" key="2">
    <source>
        <dbReference type="EMBL" id="MBC9785378.1"/>
    </source>
</evidence>
<feature type="compositionally biased region" description="Low complexity" evidence="1">
    <location>
        <begin position="25"/>
        <end position="55"/>
    </location>
</feature>